<evidence type="ECO:0000313" key="1">
    <source>
        <dbReference type="EMBL" id="MFC5590803.1"/>
    </source>
</evidence>
<comment type="caution">
    <text evidence="1">The sequence shown here is derived from an EMBL/GenBank/DDBJ whole genome shotgun (WGS) entry which is preliminary data.</text>
</comment>
<keyword evidence="2" id="KW-1185">Reference proteome</keyword>
<dbReference type="RefSeq" id="WP_381437796.1">
    <property type="nucleotide sequence ID" value="NZ_JBHSNO010000009.1"/>
</dbReference>
<protein>
    <recommendedName>
        <fullName evidence="3">DUF5590 domain-containing protein</fullName>
    </recommendedName>
</protein>
<reference evidence="2" key="1">
    <citation type="journal article" date="2019" name="Int. J. Syst. Evol. Microbiol.">
        <title>The Global Catalogue of Microorganisms (GCM) 10K type strain sequencing project: providing services to taxonomists for standard genome sequencing and annotation.</title>
        <authorList>
            <consortium name="The Broad Institute Genomics Platform"/>
            <consortium name="The Broad Institute Genome Sequencing Center for Infectious Disease"/>
            <person name="Wu L."/>
            <person name="Ma J."/>
        </authorList>
    </citation>
    <scope>NUCLEOTIDE SEQUENCE [LARGE SCALE GENOMIC DNA]</scope>
    <source>
        <strain evidence="2">CGMCC 4.1434</strain>
    </source>
</reference>
<evidence type="ECO:0000313" key="2">
    <source>
        <dbReference type="Proteomes" id="UP001596109"/>
    </source>
</evidence>
<dbReference type="EMBL" id="JBHSNO010000009">
    <property type="protein sequence ID" value="MFC5590803.1"/>
    <property type="molecule type" value="Genomic_DNA"/>
</dbReference>
<proteinExistence type="predicted"/>
<accession>A0ABW0TQY5</accession>
<sequence>MKNKKVLIIVLLVVGAILYFTIPRTLYGNDEESIVKVIRKVEGDKDLTAIIELVEIKDIEEHRVVSFLYDNTPAYAHFIKNSIGNYRWVYVEKSGGVSLAQFMVNRIRGEDDAPVMLFVANGDNEVAKIQVHVNGEVLETEITPHTMDVAWVEIPGTNEKSYRFDYVYYDEEGNRIGNDD</sequence>
<gene>
    <name evidence="1" type="ORF">ACFPRA_18030</name>
</gene>
<organism evidence="1 2">
    <name type="scientific">Sporosarcina soli</name>
    <dbReference type="NCBI Taxonomy" id="334736"/>
    <lineage>
        <taxon>Bacteria</taxon>
        <taxon>Bacillati</taxon>
        <taxon>Bacillota</taxon>
        <taxon>Bacilli</taxon>
        <taxon>Bacillales</taxon>
        <taxon>Caryophanaceae</taxon>
        <taxon>Sporosarcina</taxon>
    </lineage>
</organism>
<evidence type="ECO:0008006" key="3">
    <source>
        <dbReference type="Google" id="ProtNLM"/>
    </source>
</evidence>
<name>A0ABW0TQY5_9BACL</name>
<dbReference type="Proteomes" id="UP001596109">
    <property type="component" value="Unassembled WGS sequence"/>
</dbReference>